<dbReference type="OrthoDB" id="9975959at2759"/>
<sequence length="108" mass="12157">MFSPQKLSCLLSAFDPAARRWTALPLRQHPASILRPSPPRPANGRTVREQLSLTSWNIYASPFKRVERSQLILDRILGPKSSDIIFLQEVASDVRQSVLDDLECARAS</sequence>
<gene>
    <name evidence="1" type="ORF">NLJ89_g10368</name>
</gene>
<accession>A0A9W8JRV6</accession>
<dbReference type="InterPro" id="IPR036691">
    <property type="entry name" value="Endo/exonu/phosph_ase_sf"/>
</dbReference>
<proteinExistence type="predicted"/>
<comment type="caution">
    <text evidence="1">The sequence shown here is derived from an EMBL/GenBank/DDBJ whole genome shotgun (WGS) entry which is preliminary data.</text>
</comment>
<evidence type="ECO:0000313" key="1">
    <source>
        <dbReference type="EMBL" id="KAJ3497278.1"/>
    </source>
</evidence>
<evidence type="ECO:0000313" key="2">
    <source>
        <dbReference type="Proteomes" id="UP001148786"/>
    </source>
</evidence>
<dbReference type="SUPFAM" id="SSF56219">
    <property type="entry name" value="DNase I-like"/>
    <property type="match status" value="1"/>
</dbReference>
<evidence type="ECO:0008006" key="3">
    <source>
        <dbReference type="Google" id="ProtNLM"/>
    </source>
</evidence>
<dbReference type="Proteomes" id="UP001148786">
    <property type="component" value="Unassembled WGS sequence"/>
</dbReference>
<organism evidence="1 2">
    <name type="scientific">Agrocybe chaxingu</name>
    <dbReference type="NCBI Taxonomy" id="84603"/>
    <lineage>
        <taxon>Eukaryota</taxon>
        <taxon>Fungi</taxon>
        <taxon>Dikarya</taxon>
        <taxon>Basidiomycota</taxon>
        <taxon>Agaricomycotina</taxon>
        <taxon>Agaricomycetes</taxon>
        <taxon>Agaricomycetidae</taxon>
        <taxon>Agaricales</taxon>
        <taxon>Agaricineae</taxon>
        <taxon>Strophariaceae</taxon>
        <taxon>Agrocybe</taxon>
    </lineage>
</organism>
<name>A0A9W8JRV6_9AGAR</name>
<dbReference type="EMBL" id="JANKHO010001874">
    <property type="protein sequence ID" value="KAJ3497278.1"/>
    <property type="molecule type" value="Genomic_DNA"/>
</dbReference>
<dbReference type="AlphaFoldDB" id="A0A9W8JRV6"/>
<reference evidence="1" key="1">
    <citation type="submission" date="2022-07" db="EMBL/GenBank/DDBJ databases">
        <title>Genome Sequence of Agrocybe chaxingu.</title>
        <authorList>
            <person name="Buettner E."/>
        </authorList>
    </citation>
    <scope>NUCLEOTIDE SEQUENCE</scope>
    <source>
        <strain evidence="1">MP-N11</strain>
    </source>
</reference>
<keyword evidence="2" id="KW-1185">Reference proteome</keyword>
<protein>
    <recommendedName>
        <fullName evidence="3">Endonuclease/exonuclease/phosphatase domain-containing protein</fullName>
    </recommendedName>
</protein>